<keyword evidence="2 5" id="KW-0732">Signal</keyword>
<evidence type="ECO:0000256" key="4">
    <source>
        <dbReference type="RuleBase" id="RU000454"/>
    </source>
</evidence>
<proteinExistence type="inferred from homology"/>
<evidence type="ECO:0000256" key="1">
    <source>
        <dbReference type="ARBA" id="ARBA00007447"/>
    </source>
</evidence>
<protein>
    <submittedName>
        <fullName evidence="7">Aspartic proteinase yapsin-3</fullName>
    </submittedName>
</protein>
<dbReference type="RefSeq" id="XP_024665900.1">
    <property type="nucleotide sequence ID" value="XM_024810132.1"/>
</dbReference>
<name>A0A2T0FLV1_9ASCO</name>
<feature type="chain" id="PRO_5015473502" evidence="5">
    <location>
        <begin position="17"/>
        <end position="376"/>
    </location>
</feature>
<dbReference type="STRING" id="45607.A0A2T0FLV1"/>
<dbReference type="GO" id="GO:0004190">
    <property type="term" value="F:aspartic-type endopeptidase activity"/>
    <property type="evidence" value="ECO:0007669"/>
    <property type="project" value="UniProtKB-KW"/>
</dbReference>
<organism evidence="7 8">
    <name type="scientific">Wickerhamiella sorbophila</name>
    <dbReference type="NCBI Taxonomy" id="45607"/>
    <lineage>
        <taxon>Eukaryota</taxon>
        <taxon>Fungi</taxon>
        <taxon>Dikarya</taxon>
        <taxon>Ascomycota</taxon>
        <taxon>Saccharomycotina</taxon>
        <taxon>Dipodascomycetes</taxon>
        <taxon>Dipodascales</taxon>
        <taxon>Trichomonascaceae</taxon>
        <taxon>Wickerhamiella</taxon>
    </lineage>
</organism>
<dbReference type="Pfam" id="PF00026">
    <property type="entry name" value="Asp"/>
    <property type="match status" value="1"/>
</dbReference>
<dbReference type="InterPro" id="IPR001461">
    <property type="entry name" value="Aspartic_peptidase_A1"/>
</dbReference>
<dbReference type="InterPro" id="IPR021109">
    <property type="entry name" value="Peptidase_aspartic_dom_sf"/>
</dbReference>
<dbReference type="InterPro" id="IPR033121">
    <property type="entry name" value="PEPTIDASE_A1"/>
</dbReference>
<dbReference type="PANTHER" id="PTHR47966">
    <property type="entry name" value="BETA-SITE APP-CLEAVING ENZYME, ISOFORM A-RELATED"/>
    <property type="match status" value="1"/>
</dbReference>
<evidence type="ECO:0000313" key="8">
    <source>
        <dbReference type="Proteomes" id="UP000238350"/>
    </source>
</evidence>
<evidence type="ECO:0000259" key="6">
    <source>
        <dbReference type="PROSITE" id="PS51767"/>
    </source>
</evidence>
<keyword evidence="4" id="KW-0378">Hydrolase</keyword>
<feature type="signal peptide" evidence="5">
    <location>
        <begin position="1"/>
        <end position="16"/>
    </location>
</feature>
<dbReference type="SUPFAM" id="SSF50630">
    <property type="entry name" value="Acid proteases"/>
    <property type="match status" value="1"/>
</dbReference>
<dbReference type="OrthoDB" id="771136at2759"/>
<reference evidence="7 8" key="1">
    <citation type="submission" date="2017-04" db="EMBL/GenBank/DDBJ databases">
        <title>Genome sequencing of [Candida] sorbophila.</title>
        <authorList>
            <person name="Ahn J.O."/>
        </authorList>
    </citation>
    <scope>NUCLEOTIDE SEQUENCE [LARGE SCALE GENOMIC DNA]</scope>
    <source>
        <strain evidence="7 8">DS02</strain>
    </source>
</reference>
<dbReference type="Gene3D" id="2.40.70.10">
    <property type="entry name" value="Acid Proteases"/>
    <property type="match status" value="2"/>
</dbReference>
<sequence>MHWKLTFYFLIGAALANEGFLEVPLVAHTVGNQITRRNVAGGTVENLGNFYYGAKVGVGSPQQKMEIILDTCSSDTLLFTPQSGHPQFFDKKKSSTCQLVPNQPVFSGSFQPENIAATGNFYRDTAYFYNARLNLQFALLDKDIPHVFDHVGGLFGIGGTGLEGTSKKYTNFPAQLVLDGVIDHLGYSIYLNARNESTGTIVFGGVDTAKYQGDIYWLRNKKPRNTYFGVDVTVNGITQVAMLDTGTQFLYLSSKIVDSIAESFSGSYDPSKGIVVPNPPKNPEPFLFEFGKAKIYVPYEDLLADPENHHQLAIFKTSESGGIPLLGSAFLRSAYVVYDFYRNMAAIAQVKHTTESAIVPLSQEIPHAIQPSWGRL</sequence>
<dbReference type="AlphaFoldDB" id="A0A2T0FLV1"/>
<evidence type="ECO:0000313" key="7">
    <source>
        <dbReference type="EMBL" id="PRT55955.1"/>
    </source>
</evidence>
<dbReference type="PROSITE" id="PS00141">
    <property type="entry name" value="ASP_PROTEASE"/>
    <property type="match status" value="1"/>
</dbReference>
<comment type="caution">
    <text evidence="7">The sequence shown here is derived from an EMBL/GenBank/DDBJ whole genome shotgun (WGS) entry which is preliminary data.</text>
</comment>
<dbReference type="PRINTS" id="PR00792">
    <property type="entry name" value="PEPSIN"/>
</dbReference>
<keyword evidence="3 4" id="KW-0064">Aspartyl protease</keyword>
<evidence type="ECO:0000256" key="2">
    <source>
        <dbReference type="ARBA" id="ARBA00022729"/>
    </source>
</evidence>
<dbReference type="Proteomes" id="UP000238350">
    <property type="component" value="Unassembled WGS sequence"/>
</dbReference>
<dbReference type="PANTHER" id="PTHR47966:SF65">
    <property type="entry name" value="ASPARTIC-TYPE ENDOPEPTIDASE"/>
    <property type="match status" value="1"/>
</dbReference>
<evidence type="ECO:0000256" key="3">
    <source>
        <dbReference type="ARBA" id="ARBA00022750"/>
    </source>
</evidence>
<feature type="domain" description="Peptidase A1" evidence="6">
    <location>
        <begin position="52"/>
        <end position="348"/>
    </location>
</feature>
<dbReference type="GeneID" id="36517323"/>
<evidence type="ECO:0000256" key="5">
    <source>
        <dbReference type="SAM" id="SignalP"/>
    </source>
</evidence>
<comment type="similarity">
    <text evidence="1 4">Belongs to the peptidase A1 family.</text>
</comment>
<dbReference type="InterPro" id="IPR001969">
    <property type="entry name" value="Aspartic_peptidase_AS"/>
</dbReference>
<gene>
    <name evidence="7" type="ORF">B9G98_03575</name>
</gene>
<dbReference type="EMBL" id="NDIQ01000022">
    <property type="protein sequence ID" value="PRT55955.1"/>
    <property type="molecule type" value="Genomic_DNA"/>
</dbReference>
<dbReference type="PROSITE" id="PS51767">
    <property type="entry name" value="PEPTIDASE_A1"/>
    <property type="match status" value="1"/>
</dbReference>
<keyword evidence="4" id="KW-0645">Protease</keyword>
<accession>A0A2T0FLV1</accession>
<keyword evidence="8" id="KW-1185">Reference proteome</keyword>
<dbReference type="GO" id="GO:0006508">
    <property type="term" value="P:proteolysis"/>
    <property type="evidence" value="ECO:0007669"/>
    <property type="project" value="UniProtKB-KW"/>
</dbReference>